<dbReference type="InterPro" id="IPR013087">
    <property type="entry name" value="Znf_C2H2_type"/>
</dbReference>
<evidence type="ECO:0000256" key="6">
    <source>
        <dbReference type="ARBA" id="ARBA00022833"/>
    </source>
</evidence>
<evidence type="ECO:0000259" key="12">
    <source>
        <dbReference type="PROSITE" id="PS50157"/>
    </source>
</evidence>
<dbReference type="FunFam" id="3.30.160.60:FF:000097">
    <property type="entry name" value="Zinc finger protein"/>
    <property type="match status" value="1"/>
</dbReference>
<keyword evidence="3" id="KW-0479">Metal-binding</keyword>
<dbReference type="PANTHER" id="PTHR24399">
    <property type="entry name" value="ZINC FINGER AND BTB DOMAIN-CONTAINING"/>
    <property type="match status" value="1"/>
</dbReference>
<proteinExistence type="predicted"/>
<dbReference type="Proteomes" id="UP001160148">
    <property type="component" value="Unassembled WGS sequence"/>
</dbReference>
<organism evidence="13 14">
    <name type="scientific">Macrosiphum euphorbiae</name>
    <name type="common">potato aphid</name>
    <dbReference type="NCBI Taxonomy" id="13131"/>
    <lineage>
        <taxon>Eukaryota</taxon>
        <taxon>Metazoa</taxon>
        <taxon>Ecdysozoa</taxon>
        <taxon>Arthropoda</taxon>
        <taxon>Hexapoda</taxon>
        <taxon>Insecta</taxon>
        <taxon>Pterygota</taxon>
        <taxon>Neoptera</taxon>
        <taxon>Paraneoptera</taxon>
        <taxon>Hemiptera</taxon>
        <taxon>Sternorrhyncha</taxon>
        <taxon>Aphidomorpha</taxon>
        <taxon>Aphidoidea</taxon>
        <taxon>Aphididae</taxon>
        <taxon>Macrosiphini</taxon>
        <taxon>Macrosiphum</taxon>
    </lineage>
</organism>
<dbReference type="FunFam" id="3.30.160.60:FF:000446">
    <property type="entry name" value="Zinc finger protein"/>
    <property type="match status" value="1"/>
</dbReference>
<evidence type="ECO:0000256" key="4">
    <source>
        <dbReference type="ARBA" id="ARBA00022737"/>
    </source>
</evidence>
<evidence type="ECO:0000256" key="5">
    <source>
        <dbReference type="ARBA" id="ARBA00022771"/>
    </source>
</evidence>
<comment type="caution">
    <text evidence="13">The sequence shown here is derived from an EMBL/GenBank/DDBJ whole genome shotgun (WGS) entry which is preliminary data.</text>
</comment>
<evidence type="ECO:0000256" key="1">
    <source>
        <dbReference type="ARBA" id="ARBA00003767"/>
    </source>
</evidence>
<protein>
    <recommendedName>
        <fullName evidence="12">C2H2-type domain-containing protein</fullName>
    </recommendedName>
</protein>
<evidence type="ECO:0000256" key="9">
    <source>
        <dbReference type="ARBA" id="ARBA00023163"/>
    </source>
</evidence>
<keyword evidence="14" id="KW-1185">Reference proteome</keyword>
<dbReference type="GO" id="GO:0008270">
    <property type="term" value="F:zinc ion binding"/>
    <property type="evidence" value="ECO:0007669"/>
    <property type="project" value="UniProtKB-KW"/>
</dbReference>
<dbReference type="EMBL" id="CARXXK010000001">
    <property type="protein sequence ID" value="CAI6342720.1"/>
    <property type="molecule type" value="Genomic_DNA"/>
</dbReference>
<keyword evidence="5 11" id="KW-0863">Zinc-finger</keyword>
<feature type="domain" description="C2H2-type" evidence="12">
    <location>
        <begin position="230"/>
        <end position="258"/>
    </location>
</feature>
<feature type="domain" description="C2H2-type" evidence="12">
    <location>
        <begin position="601"/>
        <end position="628"/>
    </location>
</feature>
<dbReference type="SUPFAM" id="SSF57667">
    <property type="entry name" value="beta-beta-alpha zinc fingers"/>
    <property type="match status" value="5"/>
</dbReference>
<evidence type="ECO:0000313" key="14">
    <source>
        <dbReference type="Proteomes" id="UP001160148"/>
    </source>
</evidence>
<comment type="subcellular location">
    <subcellularLocation>
        <location evidence="2">Nucleus</location>
    </subcellularLocation>
</comment>
<dbReference type="Pfam" id="PF00096">
    <property type="entry name" value="zf-C2H2"/>
    <property type="match status" value="2"/>
</dbReference>
<feature type="domain" description="C2H2-type" evidence="12">
    <location>
        <begin position="502"/>
        <end position="529"/>
    </location>
</feature>
<accession>A0AAV0VGM1</accession>
<dbReference type="Gene3D" id="3.30.160.60">
    <property type="entry name" value="Classic Zinc Finger"/>
    <property type="match status" value="6"/>
</dbReference>
<evidence type="ECO:0000313" key="13">
    <source>
        <dbReference type="EMBL" id="CAI6342720.1"/>
    </source>
</evidence>
<feature type="domain" description="C2H2-type" evidence="12">
    <location>
        <begin position="378"/>
        <end position="405"/>
    </location>
</feature>
<dbReference type="PROSITE" id="PS00028">
    <property type="entry name" value="ZINC_FINGER_C2H2_1"/>
    <property type="match status" value="6"/>
</dbReference>
<keyword evidence="7" id="KW-0805">Transcription regulation</keyword>
<sequence>MLSSTNNNVDTGKWQEFVSDEIQFDHKKNSKYKLPFSSISTINVDYRKAKLQDINLDDTESDIENYSDNELPLSSITNVFLPIDSCKVVKSDSSQISIKEQSKIDIPIKKYGCDICGKIFLTRIAIIEHFRTSLCFPESPFDLEHNNPTYNFCNNSKNVVSYINISNLKTNNTKDMTNKCRICQNVIRNGKFIKRHNILHTKGNNLCNICSVLNSIACGNNHHFKEKYTWKCKTCGQSFTKLSVLKAHKCIFPSNNKLNALENHKTITLHCNICYKQFFKRSSLKNHKRIHNLKRINQYNIRLKYLNYSVLRHTKRIRSLSQNYECSRCSKVFHKRSEIISHIFENHPEDYSKYSCDDCTNLCDSSRDYILRLGKNHFKCDVCPQSFTTSHRLQQHYGWHLGIDHFKCEFCPKTFSKCSLYLSHERMHTGEKPFRCNFCGKWFPESSNLNIHLKPYCQKPMSSLLSHKRIHAKEKHLKNKSYNQLSTMEVRTRRQCTRRKQFRCNICAKSFFHTWSLSAHLKTHQNNKNMKKSSFKKHKRPQKNGICIKCDLCQELFYDKNNLIAHRCKSSTCTCCLEVFNNFSSLKRHYRSMHQKNNQLYDCDICNKSFMCSTSLNEHRKNHTQFEKNTPLKLNSNNEINTVNEEMYLNEEYKCELCMKSFFNQAICAHILETHY</sequence>
<dbReference type="PANTHER" id="PTHR24399:SF23">
    <property type="entry name" value="C2H2-TYPE DOMAIN-CONTAINING PROTEIN"/>
    <property type="match status" value="1"/>
</dbReference>
<evidence type="ECO:0000256" key="10">
    <source>
        <dbReference type="ARBA" id="ARBA00023242"/>
    </source>
</evidence>
<dbReference type="InterPro" id="IPR036236">
    <property type="entry name" value="Znf_C2H2_sf"/>
</dbReference>
<dbReference type="GO" id="GO:0000978">
    <property type="term" value="F:RNA polymerase II cis-regulatory region sequence-specific DNA binding"/>
    <property type="evidence" value="ECO:0007669"/>
    <property type="project" value="TreeGrafter"/>
</dbReference>
<keyword evidence="9" id="KW-0804">Transcription</keyword>
<dbReference type="GO" id="GO:0005654">
    <property type="term" value="C:nucleoplasm"/>
    <property type="evidence" value="ECO:0007669"/>
    <property type="project" value="TreeGrafter"/>
</dbReference>
<evidence type="ECO:0000256" key="11">
    <source>
        <dbReference type="PROSITE-ProRule" id="PRU00042"/>
    </source>
</evidence>
<keyword evidence="4" id="KW-0677">Repeat</keyword>
<name>A0AAV0VGM1_9HEMI</name>
<keyword evidence="6" id="KW-0862">Zinc</keyword>
<feature type="domain" description="C2H2-type" evidence="12">
    <location>
        <begin position="324"/>
        <end position="352"/>
    </location>
</feature>
<keyword evidence="10" id="KW-0539">Nucleus</keyword>
<feature type="domain" description="C2H2-type" evidence="12">
    <location>
        <begin position="434"/>
        <end position="476"/>
    </location>
</feature>
<feature type="domain" description="C2H2-type" evidence="12">
    <location>
        <begin position="111"/>
        <end position="140"/>
    </location>
</feature>
<evidence type="ECO:0000256" key="3">
    <source>
        <dbReference type="ARBA" id="ARBA00022723"/>
    </source>
</evidence>
<dbReference type="GO" id="GO:0001227">
    <property type="term" value="F:DNA-binding transcription repressor activity, RNA polymerase II-specific"/>
    <property type="evidence" value="ECO:0007669"/>
    <property type="project" value="TreeGrafter"/>
</dbReference>
<keyword evidence="8" id="KW-0238">DNA-binding</keyword>
<feature type="domain" description="C2H2-type" evidence="12">
    <location>
        <begin position="571"/>
        <end position="599"/>
    </location>
</feature>
<gene>
    <name evidence="13" type="ORF">MEUPH1_LOCUS81</name>
</gene>
<feature type="domain" description="C2H2-type" evidence="12">
    <location>
        <begin position="269"/>
        <end position="296"/>
    </location>
</feature>
<evidence type="ECO:0000256" key="8">
    <source>
        <dbReference type="ARBA" id="ARBA00023125"/>
    </source>
</evidence>
<reference evidence="13 14" key="1">
    <citation type="submission" date="2023-01" db="EMBL/GenBank/DDBJ databases">
        <authorList>
            <person name="Whitehead M."/>
        </authorList>
    </citation>
    <scope>NUCLEOTIDE SEQUENCE [LARGE SCALE GENOMIC DNA]</scope>
</reference>
<comment type="function">
    <text evidence="1">May be involved in transcriptional regulation.</text>
</comment>
<evidence type="ECO:0000256" key="7">
    <source>
        <dbReference type="ARBA" id="ARBA00023015"/>
    </source>
</evidence>
<evidence type="ECO:0000256" key="2">
    <source>
        <dbReference type="ARBA" id="ARBA00004123"/>
    </source>
</evidence>
<dbReference type="PROSITE" id="PS50157">
    <property type="entry name" value="ZINC_FINGER_C2H2_2"/>
    <property type="match status" value="10"/>
</dbReference>
<dbReference type="AlphaFoldDB" id="A0AAV0VGM1"/>
<feature type="domain" description="C2H2-type" evidence="12">
    <location>
        <begin position="406"/>
        <end position="433"/>
    </location>
</feature>
<dbReference type="SMART" id="SM00355">
    <property type="entry name" value="ZnF_C2H2"/>
    <property type="match status" value="13"/>
</dbReference>